<dbReference type="RefSeq" id="XP_067718252.1">
    <property type="nucleotide sequence ID" value="XM_067862151.1"/>
</dbReference>
<feature type="compositionally biased region" description="Basic residues" evidence="1">
    <location>
        <begin position="282"/>
        <end position="297"/>
    </location>
</feature>
<reference evidence="2 3" key="1">
    <citation type="submission" date="2021-06" db="EMBL/GenBank/DDBJ databases">
        <title>Genome sequence of Babesia caballi.</title>
        <authorList>
            <person name="Yamagishi J."/>
            <person name="Kidaka T."/>
            <person name="Ochi A."/>
        </authorList>
    </citation>
    <scope>NUCLEOTIDE SEQUENCE [LARGE SCALE GENOMIC DNA]</scope>
    <source>
        <strain evidence="2">USDA-D6B2</strain>
    </source>
</reference>
<accession>A0AAV4M2I2</accession>
<name>A0AAV4M2I2_BABCB</name>
<sequence>MADWWDVIPQPTTLKATFELLTAIRTDMVLRNTICSILLKEINKNGSIVDKSKIGSFHELLNNVTELRQRILGGNQIGYGDYETLHKCCTKTHYCDGTARACSNKILKHGDSSGACFLNIRECATRIVEVLINILPKLYVTLIAVLTKLWHDGSWRTVFCNHKDGRLYKMFTSSGNIHSYEKCPYFSVKQLPFGFRVGDMQSKDPGYTITDVIEKLVGDSGCLRTLIQMMKNSQSSTVSLSNYPSIGTIDNVGTWSECKCPDAKPSKTTTPIIKPLIRPRRSVPRPTVKRPRQKIHRTTSDKIQSTKETKNQTKPVNTDPSVAKAPDTRSVASDITTRPSTIATTLPNDNAAANVTNRDTANEFPFMNPYYVTGSYQKNNYKWDYDSRTSMYSEAPSQPTIYNITAAQSTQSNSNCAASGVAAGCLLVGCVGVGAAYGFNLGGFGTMVNSLF</sequence>
<dbReference type="Proteomes" id="UP001497744">
    <property type="component" value="Unassembled WGS sequence"/>
</dbReference>
<dbReference type="AlphaFoldDB" id="A0AAV4M2I2"/>
<protein>
    <submittedName>
        <fullName evidence="2">Halomucin, putative</fullName>
    </submittedName>
</protein>
<dbReference type="GeneID" id="94197664"/>
<dbReference type="EMBL" id="BPLF01000006">
    <property type="protein sequence ID" value="GIX66183.1"/>
    <property type="molecule type" value="Genomic_DNA"/>
</dbReference>
<comment type="caution">
    <text evidence="2">The sequence shown here is derived from an EMBL/GenBank/DDBJ whole genome shotgun (WGS) entry which is preliminary data.</text>
</comment>
<feature type="compositionally biased region" description="Basic and acidic residues" evidence="1">
    <location>
        <begin position="298"/>
        <end position="311"/>
    </location>
</feature>
<proteinExistence type="predicted"/>
<evidence type="ECO:0000313" key="3">
    <source>
        <dbReference type="Proteomes" id="UP001497744"/>
    </source>
</evidence>
<organism evidence="2 3">
    <name type="scientific">Babesia caballi</name>
    <dbReference type="NCBI Taxonomy" id="5871"/>
    <lineage>
        <taxon>Eukaryota</taxon>
        <taxon>Sar</taxon>
        <taxon>Alveolata</taxon>
        <taxon>Apicomplexa</taxon>
        <taxon>Aconoidasida</taxon>
        <taxon>Piroplasmida</taxon>
        <taxon>Babesiidae</taxon>
        <taxon>Babesia</taxon>
    </lineage>
</organism>
<evidence type="ECO:0000313" key="2">
    <source>
        <dbReference type="EMBL" id="GIX66183.1"/>
    </source>
</evidence>
<keyword evidence="3" id="KW-1185">Reference proteome</keyword>
<evidence type="ECO:0000256" key="1">
    <source>
        <dbReference type="SAM" id="MobiDB-lite"/>
    </source>
</evidence>
<gene>
    <name evidence="2" type="ORF">BcabD6B2_56190</name>
</gene>
<feature type="region of interest" description="Disordered" evidence="1">
    <location>
        <begin position="282"/>
        <end position="331"/>
    </location>
</feature>